<dbReference type="Gene3D" id="2.30.30.140">
    <property type="match status" value="1"/>
</dbReference>
<name>A0A410P645_VELA1</name>
<dbReference type="Proteomes" id="UP000287243">
    <property type="component" value="Chromosome"/>
</dbReference>
<evidence type="ECO:0000313" key="2">
    <source>
        <dbReference type="EMBL" id="QAT17630.1"/>
    </source>
</evidence>
<keyword evidence="3" id="KW-1185">Reference proteome</keyword>
<reference evidence="2 3" key="1">
    <citation type="submission" date="2017-01" db="EMBL/GenBank/DDBJ databases">
        <title>First insights into the biology of 'candidatus Vampirococcus archaeovorus'.</title>
        <authorList>
            <person name="Kizina J."/>
            <person name="Jordan S."/>
            <person name="Stueber K."/>
            <person name="Reinhardt R."/>
            <person name="Harder J."/>
        </authorList>
    </citation>
    <scope>NUCLEOTIDE SEQUENCE [LARGE SCALE GENOMIC DNA]</scope>
    <source>
        <strain evidence="2 3">LiM</strain>
    </source>
</reference>
<accession>A0A410P645</accession>
<dbReference type="GO" id="GO:0005506">
    <property type="term" value="F:iron ion binding"/>
    <property type="evidence" value="ECO:0007669"/>
    <property type="project" value="TreeGrafter"/>
</dbReference>
<dbReference type="NCBIfam" id="TIGR00074">
    <property type="entry name" value="hypC_hupF"/>
    <property type="match status" value="1"/>
</dbReference>
<dbReference type="PROSITE" id="PS01097">
    <property type="entry name" value="HUPF_HYPC"/>
    <property type="match status" value="1"/>
</dbReference>
<evidence type="ECO:0000256" key="1">
    <source>
        <dbReference type="ARBA" id="ARBA00006018"/>
    </source>
</evidence>
<dbReference type="KEGG" id="vai:BU251_07825"/>
<gene>
    <name evidence="2" type="ORF">BU251_07825</name>
</gene>
<dbReference type="GO" id="GO:1902670">
    <property type="term" value="F:carbon dioxide binding"/>
    <property type="evidence" value="ECO:0007669"/>
    <property type="project" value="TreeGrafter"/>
</dbReference>
<dbReference type="PANTHER" id="PTHR35177">
    <property type="entry name" value="HYDROGENASE MATURATION FACTOR HYBG"/>
    <property type="match status" value="1"/>
</dbReference>
<dbReference type="AlphaFoldDB" id="A0A410P645"/>
<dbReference type="OrthoDB" id="9806017at2"/>
<comment type="similarity">
    <text evidence="1">Belongs to the HupF/HypC family.</text>
</comment>
<proteinExistence type="inferred from homology"/>
<dbReference type="PANTHER" id="PTHR35177:SF2">
    <property type="entry name" value="HYDROGENASE MATURATION FACTOR HYBG"/>
    <property type="match status" value="1"/>
</dbReference>
<sequence>MCLAVPMKIETIGKTEALVSAGSLKAHVNIQLLPSLKKGDYVLVHAGLAIERLDPLKARDTLKLYRDVARKGRKEEP</sequence>
<dbReference type="RefSeq" id="WP_128700562.1">
    <property type="nucleotide sequence ID" value="NZ_CP019384.1"/>
</dbReference>
<dbReference type="GO" id="GO:0051604">
    <property type="term" value="P:protein maturation"/>
    <property type="evidence" value="ECO:0007669"/>
    <property type="project" value="TreeGrafter"/>
</dbReference>
<organism evidence="2 3">
    <name type="scientific">Velamenicoccus archaeovorus</name>
    <dbReference type="NCBI Taxonomy" id="1930593"/>
    <lineage>
        <taxon>Bacteria</taxon>
        <taxon>Pseudomonadati</taxon>
        <taxon>Candidatus Omnitrophota</taxon>
        <taxon>Candidatus Velamenicoccus</taxon>
    </lineage>
</organism>
<dbReference type="PRINTS" id="PR00445">
    <property type="entry name" value="HUPFHYPC"/>
</dbReference>
<dbReference type="Pfam" id="PF01455">
    <property type="entry name" value="HupF_HypC"/>
    <property type="match status" value="1"/>
</dbReference>
<dbReference type="SUPFAM" id="SSF159127">
    <property type="entry name" value="HupF/HypC-like"/>
    <property type="match status" value="1"/>
</dbReference>
<evidence type="ECO:0000313" key="3">
    <source>
        <dbReference type="Proteomes" id="UP000287243"/>
    </source>
</evidence>
<dbReference type="InterPro" id="IPR019812">
    <property type="entry name" value="Hydgase_assmbl_chp_CS"/>
</dbReference>
<dbReference type="InterPro" id="IPR001109">
    <property type="entry name" value="Hydrogenase_HupF/HypC"/>
</dbReference>
<protein>
    <submittedName>
        <fullName evidence="2">Protein belonging to Hydrogenase expression/formation protein</fullName>
    </submittedName>
</protein>
<dbReference type="EMBL" id="CP019384">
    <property type="protein sequence ID" value="QAT17630.1"/>
    <property type="molecule type" value="Genomic_DNA"/>
</dbReference>